<accession>A0A2H5PUH0</accession>
<name>A0A2H5PUH0_CITUN</name>
<comment type="caution">
    <text evidence="1">The sequence shown here is derived from an EMBL/GenBank/DDBJ whole genome shotgun (WGS) entry which is preliminary data.</text>
</comment>
<evidence type="ECO:0000313" key="1">
    <source>
        <dbReference type="EMBL" id="GAY56019.1"/>
    </source>
</evidence>
<dbReference type="AlphaFoldDB" id="A0A2H5PUH0"/>
<gene>
    <name evidence="1" type="ORF">CUMW_168600</name>
</gene>
<keyword evidence="2" id="KW-1185">Reference proteome</keyword>
<reference evidence="1 2" key="1">
    <citation type="journal article" date="2017" name="Front. Genet.">
        <title>Draft sequencing of the heterozygous diploid genome of Satsuma (Citrus unshiu Marc.) using a hybrid assembly approach.</title>
        <authorList>
            <person name="Shimizu T."/>
            <person name="Tanizawa Y."/>
            <person name="Mochizuki T."/>
            <person name="Nagasaki H."/>
            <person name="Yoshioka T."/>
            <person name="Toyoda A."/>
            <person name="Fujiyama A."/>
            <person name="Kaminuma E."/>
            <person name="Nakamura Y."/>
        </authorList>
    </citation>
    <scope>NUCLEOTIDE SEQUENCE [LARGE SCALE GENOMIC DNA]</scope>
    <source>
        <strain evidence="2">cv. Miyagawa wase</strain>
    </source>
</reference>
<organism evidence="1 2">
    <name type="scientific">Citrus unshiu</name>
    <name type="common">Satsuma mandarin</name>
    <name type="synonym">Citrus nobilis var. unshiu</name>
    <dbReference type="NCBI Taxonomy" id="55188"/>
    <lineage>
        <taxon>Eukaryota</taxon>
        <taxon>Viridiplantae</taxon>
        <taxon>Streptophyta</taxon>
        <taxon>Embryophyta</taxon>
        <taxon>Tracheophyta</taxon>
        <taxon>Spermatophyta</taxon>
        <taxon>Magnoliopsida</taxon>
        <taxon>eudicotyledons</taxon>
        <taxon>Gunneridae</taxon>
        <taxon>Pentapetalae</taxon>
        <taxon>rosids</taxon>
        <taxon>malvids</taxon>
        <taxon>Sapindales</taxon>
        <taxon>Rutaceae</taxon>
        <taxon>Aurantioideae</taxon>
        <taxon>Citrus</taxon>
    </lineage>
</organism>
<sequence>MPILSCTVGSPCDLKDVTMEWEHAKDVSDGWHRRWQENILTATAEKVKTGMLEEFPPAGRFTSEALIFKGAALPTNNPSIQCISLIPTEGLIADYLGSGGV</sequence>
<dbReference type="EMBL" id="BDQV01000129">
    <property type="protein sequence ID" value="GAY56019.1"/>
    <property type="molecule type" value="Genomic_DNA"/>
</dbReference>
<evidence type="ECO:0000313" key="2">
    <source>
        <dbReference type="Proteomes" id="UP000236630"/>
    </source>
</evidence>
<proteinExistence type="predicted"/>
<dbReference type="Proteomes" id="UP000236630">
    <property type="component" value="Unassembled WGS sequence"/>
</dbReference>
<protein>
    <submittedName>
        <fullName evidence="1">Uncharacterized protein</fullName>
    </submittedName>
</protein>